<dbReference type="EMBL" id="CAAALY010019667">
    <property type="protein sequence ID" value="VEL14003.1"/>
    <property type="molecule type" value="Genomic_DNA"/>
</dbReference>
<comment type="caution">
    <text evidence="2">The sequence shown here is derived from an EMBL/GenBank/DDBJ whole genome shotgun (WGS) entry which is preliminary data.</text>
</comment>
<dbReference type="PANTHER" id="PTHR12472:SF0">
    <property type="entry name" value="RAB3 GTPASE-ACTIVATING PROTEIN NON-CATALYTIC SUBUNIT"/>
    <property type="match status" value="1"/>
</dbReference>
<dbReference type="PANTHER" id="PTHR12472">
    <property type="entry name" value="RAB3-GAP REGULATORY DOMAIN"/>
    <property type="match status" value="1"/>
</dbReference>
<dbReference type="InterPro" id="IPR026059">
    <property type="entry name" value="Rab3GAP2"/>
</dbReference>
<accession>A0A448WKL6</accession>
<dbReference type="Pfam" id="PF14655">
    <property type="entry name" value="RAB3GAP2_N"/>
    <property type="match status" value="1"/>
</dbReference>
<dbReference type="OrthoDB" id="2019917at2759"/>
<protein>
    <recommendedName>
        <fullName evidence="1">Rab3-GAP regulatory subunit N-terminal domain-containing protein</fullName>
    </recommendedName>
</protein>
<organism evidence="2 3">
    <name type="scientific">Protopolystoma xenopodis</name>
    <dbReference type="NCBI Taxonomy" id="117903"/>
    <lineage>
        <taxon>Eukaryota</taxon>
        <taxon>Metazoa</taxon>
        <taxon>Spiralia</taxon>
        <taxon>Lophotrochozoa</taxon>
        <taxon>Platyhelminthes</taxon>
        <taxon>Monogenea</taxon>
        <taxon>Polyopisthocotylea</taxon>
        <taxon>Polystomatidea</taxon>
        <taxon>Polystomatidae</taxon>
        <taxon>Protopolystoma</taxon>
    </lineage>
</organism>
<name>A0A448WKL6_9PLAT</name>
<evidence type="ECO:0000313" key="2">
    <source>
        <dbReference type="EMBL" id="VEL14003.1"/>
    </source>
</evidence>
<feature type="domain" description="Rab3-GAP regulatory subunit N-terminal" evidence="1">
    <location>
        <begin position="92"/>
        <end position="201"/>
    </location>
</feature>
<proteinExistence type="predicted"/>
<keyword evidence="3" id="KW-1185">Reference proteome</keyword>
<dbReference type="AlphaFoldDB" id="A0A448WKL6"/>
<gene>
    <name evidence="2" type="ORF">PXEA_LOCUS7443</name>
</gene>
<reference evidence="2" key="1">
    <citation type="submission" date="2018-11" db="EMBL/GenBank/DDBJ databases">
        <authorList>
            <consortium name="Pathogen Informatics"/>
        </authorList>
    </citation>
    <scope>NUCLEOTIDE SEQUENCE</scope>
</reference>
<dbReference type="InterPro" id="IPR032839">
    <property type="entry name" value="RAB3GAP_N"/>
</dbReference>
<dbReference type="Proteomes" id="UP000784294">
    <property type="component" value="Unassembled WGS sequence"/>
</dbReference>
<evidence type="ECO:0000259" key="1">
    <source>
        <dbReference type="Pfam" id="PF14655"/>
    </source>
</evidence>
<evidence type="ECO:0000313" key="3">
    <source>
        <dbReference type="Proteomes" id="UP000784294"/>
    </source>
</evidence>
<sequence>MAKLTVDAVYDAGERFANVPSPLFDVGNDGKYYGRRLRTRPYPNLGQIDCPSQNGVFSAPVCCWPITAFIHSTRRAKLEHSFTDAYRCSLAGSRAAFAPTSRLAAIPDNLARVSLIDLERGLIVRMWKGYRNAEVQFSEVPVPVESCTSNDLYTAPVYSSLVTPKTQNKRTLYLIILDPGRRYLEIWSMIYGPLLVRLQLNKPHLRLLSRPNRCLGGPRQIDSDCNLNSRYEK</sequence>